<evidence type="ECO:0000313" key="2">
    <source>
        <dbReference type="EMBL" id="KUJ16889.1"/>
    </source>
</evidence>
<organism evidence="2 3">
    <name type="scientific">Mollisia scopiformis</name>
    <name type="common">Conifer needle endophyte fungus</name>
    <name type="synonym">Phialocephala scopiformis</name>
    <dbReference type="NCBI Taxonomy" id="149040"/>
    <lineage>
        <taxon>Eukaryota</taxon>
        <taxon>Fungi</taxon>
        <taxon>Dikarya</taxon>
        <taxon>Ascomycota</taxon>
        <taxon>Pezizomycotina</taxon>
        <taxon>Leotiomycetes</taxon>
        <taxon>Helotiales</taxon>
        <taxon>Mollisiaceae</taxon>
        <taxon>Mollisia</taxon>
    </lineage>
</organism>
<dbReference type="RefSeq" id="XP_018071244.1">
    <property type="nucleotide sequence ID" value="XM_018222550.1"/>
</dbReference>
<keyword evidence="1" id="KW-0732">Signal</keyword>
<accession>A0A194X9T2</accession>
<dbReference type="AlphaFoldDB" id="A0A194X9T2"/>
<gene>
    <name evidence="2" type="ORF">LY89DRAFT_782137</name>
</gene>
<dbReference type="InParanoid" id="A0A194X9T2"/>
<feature type="signal peptide" evidence="1">
    <location>
        <begin position="1"/>
        <end position="21"/>
    </location>
</feature>
<keyword evidence="3" id="KW-1185">Reference proteome</keyword>
<evidence type="ECO:0000313" key="3">
    <source>
        <dbReference type="Proteomes" id="UP000070700"/>
    </source>
</evidence>
<sequence>MHLLPLCLPLITITLSDLAAGAPSNKISPKITADYLYDDVDVDISERSVGISPKITADYLYDDVDETIPS</sequence>
<name>A0A194X9T2_MOLSC</name>
<dbReference type="EMBL" id="KQ947415">
    <property type="protein sequence ID" value="KUJ16889.1"/>
    <property type="molecule type" value="Genomic_DNA"/>
</dbReference>
<reference evidence="2 3" key="1">
    <citation type="submission" date="2015-10" db="EMBL/GenBank/DDBJ databases">
        <title>Full genome of DAOMC 229536 Phialocephala scopiformis, a fungal endophyte of spruce producing the potent anti-insectan compound rugulosin.</title>
        <authorList>
            <consortium name="DOE Joint Genome Institute"/>
            <person name="Walker A.K."/>
            <person name="Frasz S.L."/>
            <person name="Seifert K.A."/>
            <person name="Miller J.D."/>
            <person name="Mondo S.J."/>
            <person name="Labutti K."/>
            <person name="Lipzen A."/>
            <person name="Dockter R."/>
            <person name="Kennedy M."/>
            <person name="Grigoriev I.V."/>
            <person name="Spatafora J.W."/>
        </authorList>
    </citation>
    <scope>NUCLEOTIDE SEQUENCE [LARGE SCALE GENOMIC DNA]</scope>
    <source>
        <strain evidence="2 3">CBS 120377</strain>
    </source>
</reference>
<proteinExistence type="predicted"/>
<dbReference type="KEGG" id="psco:LY89DRAFT_782137"/>
<feature type="chain" id="PRO_5008267993" evidence="1">
    <location>
        <begin position="22"/>
        <end position="70"/>
    </location>
</feature>
<dbReference type="GeneID" id="28832276"/>
<dbReference type="Proteomes" id="UP000070700">
    <property type="component" value="Unassembled WGS sequence"/>
</dbReference>
<protein>
    <submittedName>
        <fullName evidence="2">Uncharacterized protein</fullName>
    </submittedName>
</protein>
<evidence type="ECO:0000256" key="1">
    <source>
        <dbReference type="SAM" id="SignalP"/>
    </source>
</evidence>